<gene>
    <name evidence="2" type="ORF">MIP_00329</name>
</gene>
<proteinExistence type="predicted"/>
<sequence length="82" mass="8480">MAVVLKLVEVNSWGSCTAQLPTMPDGSLHSEGSANAAGTTSAAPTTGTDNAAPRMNTRREKASLMMSVNASASFVCRPTLPR</sequence>
<organism evidence="2 3">
    <name type="scientific">Mycobacterium indicus pranii (strain DSM 45239 / MTCC 9506)</name>
    <dbReference type="NCBI Taxonomy" id="1232724"/>
    <lineage>
        <taxon>Bacteria</taxon>
        <taxon>Bacillati</taxon>
        <taxon>Actinomycetota</taxon>
        <taxon>Actinomycetes</taxon>
        <taxon>Mycobacteriales</taxon>
        <taxon>Mycobacteriaceae</taxon>
        <taxon>Mycobacterium</taxon>
        <taxon>Mycobacterium avium complex (MAC)</taxon>
    </lineage>
</organism>
<evidence type="ECO:0000256" key="1">
    <source>
        <dbReference type="SAM" id="MobiDB-lite"/>
    </source>
</evidence>
<evidence type="ECO:0000313" key="2">
    <source>
        <dbReference type="EMBL" id="AFS12228.1"/>
    </source>
</evidence>
<reference evidence="2 3" key="1">
    <citation type="journal article" date="2007" name="PLoS ONE">
        <title>Molecular analysis of a leprosy immunotherapeutic bacillus provides insights into Mycobacterium evolution.</title>
        <authorList>
            <person name="Ahmed N."/>
            <person name="Saini V."/>
            <person name="Raghuvanshi S."/>
            <person name="Khurana J.P."/>
            <person name="Tyagi A.K."/>
            <person name="Tyagi A.K."/>
            <person name="Hasnain S.E."/>
        </authorList>
    </citation>
    <scope>NUCLEOTIDE SEQUENCE [LARGE SCALE GENOMIC DNA]</scope>
    <source>
        <strain evidence="2">MTCC 9506</strain>
    </source>
</reference>
<protein>
    <submittedName>
        <fullName evidence="2">Putative cysteine proteinase A494</fullName>
    </submittedName>
</protein>
<dbReference type="AlphaFoldDB" id="J9W840"/>
<evidence type="ECO:0000313" key="3">
    <source>
        <dbReference type="Proteomes" id="UP000007329"/>
    </source>
</evidence>
<feature type="region of interest" description="Disordered" evidence="1">
    <location>
        <begin position="20"/>
        <end position="59"/>
    </location>
</feature>
<feature type="compositionally biased region" description="Low complexity" evidence="1">
    <location>
        <begin position="30"/>
        <end position="48"/>
    </location>
</feature>
<dbReference type="KEGG" id="mid:MIP_00329"/>
<reference evidence="2 3" key="2">
    <citation type="journal article" date="2012" name="Nucleic Acids Res.">
        <title>Massive gene acquisitions in Mycobacterium indicus pranii provide a perspective on mycobacterial evolution.</title>
        <authorList>
            <person name="Saini V."/>
            <person name="Raghuvanshi S."/>
            <person name="Khurana J.P."/>
            <person name="Ahmed N."/>
            <person name="Hasnain S.E."/>
            <person name="Tyagi A.K."/>
            <person name="Tyagi A.K."/>
        </authorList>
    </citation>
    <scope>NUCLEOTIDE SEQUENCE [LARGE SCALE GENOMIC DNA]</scope>
    <source>
        <strain evidence="3">DSM 45239 / MTCC 9506</strain>
    </source>
</reference>
<dbReference type="HOGENOM" id="CLU_2554618_0_0_11"/>
<dbReference type="Proteomes" id="UP000007329">
    <property type="component" value="Chromosome"/>
</dbReference>
<accession>J9W840</accession>
<dbReference type="EMBL" id="CP002275">
    <property type="protein sequence ID" value="AFS12228.1"/>
    <property type="molecule type" value="Genomic_DNA"/>
</dbReference>
<name>J9W840_MYCIP</name>